<dbReference type="RefSeq" id="WP_053823615.1">
    <property type="nucleotide sequence ID" value="NZ_BAAAEB010000001.1"/>
</dbReference>
<organism evidence="2 3">
    <name type="scientific">Cupriavidus gilardii</name>
    <dbReference type="NCBI Taxonomy" id="82541"/>
    <lineage>
        <taxon>Bacteria</taxon>
        <taxon>Pseudomonadati</taxon>
        <taxon>Pseudomonadota</taxon>
        <taxon>Betaproteobacteria</taxon>
        <taxon>Burkholderiales</taxon>
        <taxon>Burkholderiaceae</taxon>
        <taxon>Cupriavidus</taxon>
    </lineage>
</organism>
<dbReference type="NCBIfam" id="NF012161">
    <property type="entry name" value="bla_class_D_main"/>
    <property type="match status" value="1"/>
</dbReference>
<dbReference type="SUPFAM" id="SSF56601">
    <property type="entry name" value="beta-lactamase/transpeptidase-like"/>
    <property type="match status" value="1"/>
</dbReference>
<dbReference type="InterPro" id="IPR001460">
    <property type="entry name" value="PCN-bd_Tpept"/>
</dbReference>
<dbReference type="InterPro" id="IPR012338">
    <property type="entry name" value="Beta-lactam/transpept-like"/>
</dbReference>
<dbReference type="GO" id="GO:0008658">
    <property type="term" value="F:penicillin binding"/>
    <property type="evidence" value="ECO:0007669"/>
    <property type="project" value="InterPro"/>
</dbReference>
<dbReference type="NCBIfam" id="NF042983">
    <property type="entry name" value="blaOXA-837_like"/>
    <property type="match status" value="1"/>
</dbReference>
<name>A0A849BG84_9BURK</name>
<dbReference type="PROSITE" id="PS51318">
    <property type="entry name" value="TAT"/>
    <property type="match status" value="1"/>
</dbReference>
<accession>A0A849BG84</accession>
<comment type="caution">
    <text evidence="2">The sequence shown here is derived from an EMBL/GenBank/DDBJ whole genome shotgun (WGS) entry which is preliminary data.</text>
</comment>
<dbReference type="Gene3D" id="3.40.710.10">
    <property type="entry name" value="DD-peptidase/beta-lactamase superfamily"/>
    <property type="match status" value="1"/>
</dbReference>
<proteinExistence type="predicted"/>
<dbReference type="AlphaFoldDB" id="A0A849BG84"/>
<reference evidence="2 3" key="1">
    <citation type="submission" date="2020-05" db="EMBL/GenBank/DDBJ databases">
        <title>MicrobeNet Type strains.</title>
        <authorList>
            <person name="Nicholson A.C."/>
        </authorList>
    </citation>
    <scope>NUCLEOTIDE SEQUENCE [LARGE SCALE GENOMIC DNA]</scope>
    <source>
        <strain evidence="2 3">ATCC 700815</strain>
    </source>
</reference>
<gene>
    <name evidence="2" type="primary">blaOXA</name>
    <name evidence="2" type="ORF">HLB16_12080</name>
</gene>
<dbReference type="Proteomes" id="UP000542973">
    <property type="component" value="Unassembled WGS sequence"/>
</dbReference>
<evidence type="ECO:0000313" key="2">
    <source>
        <dbReference type="EMBL" id="NNH11617.1"/>
    </source>
</evidence>
<dbReference type="Pfam" id="PF00905">
    <property type="entry name" value="Transpeptidase"/>
    <property type="match status" value="1"/>
</dbReference>
<protein>
    <submittedName>
        <fullName evidence="2">Class D beta-lactamase</fullName>
    </submittedName>
</protein>
<feature type="domain" description="Penicillin-binding protein transpeptidase" evidence="1">
    <location>
        <begin position="72"/>
        <end position="273"/>
    </location>
</feature>
<sequence length="305" mass="34335">MKSRTNEQPLHGQRLYRRRLLQLAGGAALLPAARLVQADDIARVAQRAETAAPVEAVRDDLMSHFRELDVDGCFAMLDVKANRLSLVNTPRAKTRMVPASTYKIPNSLIAFETGVVADPDQVQPYGGGKTRFPQWQRDMNLREAIAMSNVPVYQGVARRIGMQRMQTWVDRLDYGNRELGKQVDQFWLRGPLAISAVEQTRFLARLAQQQLPASRLSQQWVREILRNESGSDYALFAKTGWAMDAGLNHGWWVGWVERNGGVFTFALNMDLQREEFAPKRLTIARAMMVELGALPAQSGQARKTS</sequence>
<dbReference type="EMBL" id="JABEMD010000017">
    <property type="protein sequence ID" value="NNH11617.1"/>
    <property type="molecule type" value="Genomic_DNA"/>
</dbReference>
<evidence type="ECO:0000313" key="3">
    <source>
        <dbReference type="Proteomes" id="UP000542973"/>
    </source>
</evidence>
<evidence type="ECO:0000259" key="1">
    <source>
        <dbReference type="Pfam" id="PF00905"/>
    </source>
</evidence>
<dbReference type="InterPro" id="IPR006311">
    <property type="entry name" value="TAT_signal"/>
</dbReference>